<evidence type="ECO:0000313" key="2">
    <source>
        <dbReference type="Proteomes" id="UP001205906"/>
    </source>
</evidence>
<dbReference type="EMBL" id="JAMXQS010000008">
    <property type="protein sequence ID" value="MCO6051488.1"/>
    <property type="molecule type" value="Genomic_DNA"/>
</dbReference>
<dbReference type="Proteomes" id="UP001205906">
    <property type="component" value="Unassembled WGS sequence"/>
</dbReference>
<reference evidence="1 2" key="1">
    <citation type="submission" date="2022-06" db="EMBL/GenBank/DDBJ databases">
        <title>Mesorhizobium sp. strain RP14 Genome sequencing and assembly.</title>
        <authorList>
            <person name="Kim I."/>
        </authorList>
    </citation>
    <scope>NUCLEOTIDE SEQUENCE [LARGE SCALE GENOMIC DNA]</scope>
    <source>
        <strain evidence="2">RP14(2022)</strain>
    </source>
</reference>
<organism evidence="1 2">
    <name type="scientific">Mesorhizobium liriopis</name>
    <dbReference type="NCBI Taxonomy" id="2953882"/>
    <lineage>
        <taxon>Bacteria</taxon>
        <taxon>Pseudomonadati</taxon>
        <taxon>Pseudomonadota</taxon>
        <taxon>Alphaproteobacteria</taxon>
        <taxon>Hyphomicrobiales</taxon>
        <taxon>Phyllobacteriaceae</taxon>
        <taxon>Mesorhizobium</taxon>
    </lineage>
</organism>
<proteinExistence type="predicted"/>
<evidence type="ECO:0000313" key="1">
    <source>
        <dbReference type="EMBL" id="MCO6051488.1"/>
    </source>
</evidence>
<gene>
    <name evidence="1" type="ORF">NGM99_17015</name>
</gene>
<protein>
    <submittedName>
        <fullName evidence="1">Uncharacterized protein</fullName>
    </submittedName>
</protein>
<keyword evidence="2" id="KW-1185">Reference proteome</keyword>
<comment type="caution">
    <text evidence="1">The sequence shown here is derived from an EMBL/GenBank/DDBJ whole genome shotgun (WGS) entry which is preliminary data.</text>
</comment>
<sequence length="53" mass="6047">MTALLTRVLRRRTLMKALLVLPAFSILRNLVPPTQTDETVEIDGWILKRSDLA</sequence>
<accession>A0ABT1CAH2</accession>
<dbReference type="RefSeq" id="WP_252821103.1">
    <property type="nucleotide sequence ID" value="NZ_JAMXQS010000008.1"/>
</dbReference>
<name>A0ABT1CAH2_9HYPH</name>